<proteinExistence type="predicted"/>
<gene>
    <name evidence="2" type="ORF">GCM10010478_01950</name>
</gene>
<organism evidence="2 3">
    <name type="scientific">Streptomyces erythrogriseus</name>
    <dbReference type="NCBI Taxonomy" id="284027"/>
    <lineage>
        <taxon>Bacteria</taxon>
        <taxon>Bacillati</taxon>
        <taxon>Actinomycetota</taxon>
        <taxon>Actinomycetes</taxon>
        <taxon>Kitasatosporales</taxon>
        <taxon>Streptomycetaceae</taxon>
        <taxon>Streptomyces</taxon>
        <taxon>Streptomyces griseoincarnatus group</taxon>
    </lineage>
</organism>
<keyword evidence="3" id="KW-1185">Reference proteome</keyword>
<feature type="region of interest" description="Disordered" evidence="1">
    <location>
        <begin position="153"/>
        <end position="192"/>
    </location>
</feature>
<sequence>MATETIAPGSASAEAVEPSTAPTADESPTIGLHTERFEYTGAVQKFVVPPGVTKIDARCWGGGGRGGWRPGGGGFAAGDIAVQPGETLLVVVDMGGGPSGGGMSGLYSQRLGKPLVIAGGGGAGWNHIAGGAGGGPHGSDGTVETKDRGNWTVAEGASGTAGGRGALIRGLATGGSGGSTGQGGSTGFDSSLNTWKPGGEVPIPGMGGGGGGGTAGGGAGWAGGGGGIASGTRFLSSGAGGSSFVQGPGVTNGRTLPGAGTQAGGKGDPLHHTGIGDANGRGQVVLQWTDLTFTVTPGPDAHLTQGADKAAYPGVRVTSTAAPGPLTVTATLPPDRHLLWGTQAQADYQLTVEHPDKTQVPYPGVLSGDGGSLTFTNVNLHLPGTTTMWVAVSAGHDSPLGSTHLTFDISGKTSPSTRIVVNPALTVSPSGDPGILQRGGKATYPGVKVGNNGSSNVPLQTISAVLPQAGLRFSGPQGPDHQLTVMANGDTRVYMGTLSADESTLTFTDVDLAVGATETVMWVCVSATEEALTGPTHVAFTVGNQSSHSATLTVT</sequence>
<evidence type="ECO:0008006" key="4">
    <source>
        <dbReference type="Google" id="ProtNLM"/>
    </source>
</evidence>
<evidence type="ECO:0000313" key="2">
    <source>
        <dbReference type="EMBL" id="GAA2907064.1"/>
    </source>
</evidence>
<evidence type="ECO:0000256" key="1">
    <source>
        <dbReference type="SAM" id="MobiDB-lite"/>
    </source>
</evidence>
<protein>
    <recommendedName>
        <fullName evidence="4">Glycine rich protein</fullName>
    </recommendedName>
</protein>
<feature type="region of interest" description="Disordered" evidence="1">
    <location>
        <begin position="1"/>
        <end position="30"/>
    </location>
</feature>
<dbReference type="EMBL" id="BAAAVA010000001">
    <property type="protein sequence ID" value="GAA2907064.1"/>
    <property type="molecule type" value="Genomic_DNA"/>
</dbReference>
<comment type="caution">
    <text evidence="2">The sequence shown here is derived from an EMBL/GenBank/DDBJ whole genome shotgun (WGS) entry which is preliminary data.</text>
</comment>
<evidence type="ECO:0000313" key="3">
    <source>
        <dbReference type="Proteomes" id="UP001501423"/>
    </source>
</evidence>
<dbReference type="Proteomes" id="UP001501423">
    <property type="component" value="Unassembled WGS sequence"/>
</dbReference>
<feature type="region of interest" description="Disordered" evidence="1">
    <location>
        <begin position="252"/>
        <end position="278"/>
    </location>
</feature>
<dbReference type="RefSeq" id="WP_346087183.1">
    <property type="nucleotide sequence ID" value="NZ_BAAAVA010000001.1"/>
</dbReference>
<feature type="compositionally biased region" description="Gly residues" evidence="1">
    <location>
        <begin position="172"/>
        <end position="186"/>
    </location>
</feature>
<name>A0ABN3W8S9_9ACTN</name>
<accession>A0ABN3W8S9</accession>
<reference evidence="2 3" key="1">
    <citation type="journal article" date="2019" name="Int. J. Syst. Evol. Microbiol.">
        <title>The Global Catalogue of Microorganisms (GCM) 10K type strain sequencing project: providing services to taxonomists for standard genome sequencing and annotation.</title>
        <authorList>
            <consortium name="The Broad Institute Genomics Platform"/>
            <consortium name="The Broad Institute Genome Sequencing Center for Infectious Disease"/>
            <person name="Wu L."/>
            <person name="Ma J."/>
        </authorList>
    </citation>
    <scope>NUCLEOTIDE SEQUENCE [LARGE SCALE GENOMIC DNA]</scope>
    <source>
        <strain evidence="2 3">JCM 9650</strain>
    </source>
</reference>